<keyword evidence="1" id="KW-0472">Membrane</keyword>
<proteinExistence type="predicted"/>
<evidence type="ECO:0000313" key="2">
    <source>
        <dbReference type="EMBL" id="QHU22300.1"/>
    </source>
</evidence>
<reference evidence="2" key="1">
    <citation type="journal article" date="2020" name="Nature">
        <title>Giant virus diversity and host interactions through global metagenomics.</title>
        <authorList>
            <person name="Schulz F."/>
            <person name="Roux S."/>
            <person name="Paez-Espino D."/>
            <person name="Jungbluth S."/>
            <person name="Walsh D.A."/>
            <person name="Denef V.J."/>
            <person name="McMahon K.D."/>
            <person name="Konstantinidis K.T."/>
            <person name="Eloe-Fadrosh E.A."/>
            <person name="Kyrpides N.C."/>
            <person name="Woyke T."/>
        </authorList>
    </citation>
    <scope>NUCLEOTIDE SEQUENCE</scope>
    <source>
        <strain evidence="2">GVMAG-S-ERX555907-102</strain>
    </source>
</reference>
<organism evidence="2">
    <name type="scientific">viral metagenome</name>
    <dbReference type="NCBI Taxonomy" id="1070528"/>
    <lineage>
        <taxon>unclassified sequences</taxon>
        <taxon>metagenomes</taxon>
        <taxon>organismal metagenomes</taxon>
    </lineage>
</organism>
<feature type="transmembrane region" description="Helical" evidence="1">
    <location>
        <begin position="43"/>
        <end position="72"/>
    </location>
</feature>
<sequence>MKISKAVKKMINVDIVIALLLAILITFEFKVEEDVRHFMNSAMGLISCSLVVVLMFIYLNPLVALLFLVYFYENVRYDNMHSGLYDKYTNKTVMDSLVKTNKVTQKKQDAVEIETIKKMAPIVQKREKMLSFKPTLAKNKNYSLLN</sequence>
<dbReference type="AlphaFoldDB" id="A0A6C0L060"/>
<keyword evidence="1" id="KW-1133">Transmembrane helix</keyword>
<feature type="transmembrane region" description="Helical" evidence="1">
    <location>
        <begin position="12"/>
        <end position="31"/>
    </location>
</feature>
<protein>
    <submittedName>
        <fullName evidence="2">Uncharacterized protein</fullName>
    </submittedName>
</protein>
<keyword evidence="1" id="KW-0812">Transmembrane</keyword>
<dbReference type="EMBL" id="MN741005">
    <property type="protein sequence ID" value="QHU22300.1"/>
    <property type="molecule type" value="Genomic_DNA"/>
</dbReference>
<evidence type="ECO:0000256" key="1">
    <source>
        <dbReference type="SAM" id="Phobius"/>
    </source>
</evidence>
<name>A0A6C0L060_9ZZZZ</name>
<accession>A0A6C0L060</accession>